<accession>A0A6C0CX15</accession>
<evidence type="ECO:0000313" key="1">
    <source>
        <dbReference type="EMBL" id="QHT08712.1"/>
    </source>
</evidence>
<dbReference type="EMBL" id="MN739500">
    <property type="protein sequence ID" value="QHT08712.1"/>
    <property type="molecule type" value="Genomic_DNA"/>
</dbReference>
<protein>
    <submittedName>
        <fullName evidence="1">Uncharacterized protein</fullName>
    </submittedName>
</protein>
<name>A0A6C0CX15_9ZZZZ</name>
<organism evidence="1">
    <name type="scientific">viral metagenome</name>
    <dbReference type="NCBI Taxonomy" id="1070528"/>
    <lineage>
        <taxon>unclassified sequences</taxon>
        <taxon>metagenomes</taxon>
        <taxon>organismal metagenomes</taxon>
    </lineage>
</organism>
<dbReference type="AlphaFoldDB" id="A0A6C0CX15"/>
<proteinExistence type="predicted"/>
<sequence length="294" mass="33860">MSCRDYQKWVDSMSPISPEIQEHYENFMCLQVTNYGPDNDKAESCNHFLSESIKLPNRDNQKHLCILPKGHNGKCKHKFTQIFKKTEQAKKLLSSLDLAIYSTPGNDDYVHPNRASRLHANVLSSVEAKKIRDKSVKKKCAIPLKDATSPLLLAQAAFDWIVILLGVPGVKEELHDDAQSEQWQTYFENHKIFLKNYYSSFNRVIFDESENTICCITRHKLALEDVADLGRDVRVDIRDTDLQMGHNIPRSDDYITIRGCNLLPMTRRGNLIIGEKKFTENEWIDELKAIVSIY</sequence>
<reference evidence="1" key="1">
    <citation type="journal article" date="2020" name="Nature">
        <title>Giant virus diversity and host interactions through global metagenomics.</title>
        <authorList>
            <person name="Schulz F."/>
            <person name="Roux S."/>
            <person name="Paez-Espino D."/>
            <person name="Jungbluth S."/>
            <person name="Walsh D.A."/>
            <person name="Denef V.J."/>
            <person name="McMahon K.D."/>
            <person name="Konstantinidis K.T."/>
            <person name="Eloe-Fadrosh E.A."/>
            <person name="Kyrpides N.C."/>
            <person name="Woyke T."/>
        </authorList>
    </citation>
    <scope>NUCLEOTIDE SEQUENCE</scope>
    <source>
        <strain evidence="1">GVMAG-M-3300023109-53</strain>
    </source>
</reference>